<dbReference type="Gene3D" id="3.90.228.10">
    <property type="match status" value="1"/>
</dbReference>
<dbReference type="InterPro" id="IPR002110">
    <property type="entry name" value="Ankyrin_rpt"/>
</dbReference>
<organism evidence="1 2">
    <name type="scientific">Prorocentrum cordatum</name>
    <dbReference type="NCBI Taxonomy" id="2364126"/>
    <lineage>
        <taxon>Eukaryota</taxon>
        <taxon>Sar</taxon>
        <taxon>Alveolata</taxon>
        <taxon>Dinophyceae</taxon>
        <taxon>Prorocentrales</taxon>
        <taxon>Prorocentraceae</taxon>
        <taxon>Prorocentrum</taxon>
    </lineage>
</organism>
<keyword evidence="2" id="KW-1185">Reference proteome</keyword>
<dbReference type="Pfam" id="PF12796">
    <property type="entry name" value="Ank_2"/>
    <property type="match status" value="1"/>
</dbReference>
<dbReference type="SUPFAM" id="SSF48403">
    <property type="entry name" value="Ankyrin repeat"/>
    <property type="match status" value="1"/>
</dbReference>
<protein>
    <recommendedName>
        <fullName evidence="3">Poly [ADP-ribose] polymerase</fullName>
    </recommendedName>
</protein>
<proteinExistence type="predicted"/>
<dbReference type="EMBL" id="CAUYUJ010013447">
    <property type="protein sequence ID" value="CAK0836200.1"/>
    <property type="molecule type" value="Genomic_DNA"/>
</dbReference>
<sequence length="431" mass="47984">MFALIEQHPGAVNLRPEFRVFGVIHQAAYHGVVAVLRRLVEECRADAGLLTRDKKTAVQVALDSAKLDAVKYLGSLSLPGGSSGAGTEAHAVIDAAKDGKWEAVFRLLGEGPPGLVNIRPGVRRYSVLHQAAFHGDIEVLRRLIEDFKADVKQLTDEGQNALEIARLEKHDAAAKYLEACVPNVKLDDDFVTYPEQRFVTLGEDELQTFRDLLRKTHKKACNWTRDRDQASGKHVDNTPVPTGYELVGVRRNENPALWRIYQVSREIMRLSCQSNESFAPWSPLTAEGLDWSPLGLCAGANEWLLLHAGLPEALSAIAGGLYGSGTYFADSITKADEYARRKVEEKGVFKGCRAVAVVRVLGGRHYYTDKEVGEADKPKFAKRVLEGEYHSTVGDRLKLKNTYREYVAYDSACTYLEFILYLRKGVPDKHK</sequence>
<evidence type="ECO:0008006" key="3">
    <source>
        <dbReference type="Google" id="ProtNLM"/>
    </source>
</evidence>
<dbReference type="InterPro" id="IPR036770">
    <property type="entry name" value="Ankyrin_rpt-contain_sf"/>
</dbReference>
<evidence type="ECO:0000313" key="1">
    <source>
        <dbReference type="EMBL" id="CAK0836200.1"/>
    </source>
</evidence>
<dbReference type="Proteomes" id="UP001189429">
    <property type="component" value="Unassembled WGS sequence"/>
</dbReference>
<comment type="caution">
    <text evidence="1">The sequence shown here is derived from an EMBL/GenBank/DDBJ whole genome shotgun (WGS) entry which is preliminary data.</text>
</comment>
<gene>
    <name evidence="1" type="ORF">PCOR1329_LOCUS32779</name>
</gene>
<name>A0ABN9SUM0_9DINO</name>
<accession>A0ABN9SUM0</accession>
<dbReference type="SUPFAM" id="SSF56399">
    <property type="entry name" value="ADP-ribosylation"/>
    <property type="match status" value="1"/>
</dbReference>
<reference evidence="1" key="1">
    <citation type="submission" date="2023-10" db="EMBL/GenBank/DDBJ databases">
        <authorList>
            <person name="Chen Y."/>
            <person name="Shah S."/>
            <person name="Dougan E. K."/>
            <person name="Thang M."/>
            <person name="Chan C."/>
        </authorList>
    </citation>
    <scope>NUCLEOTIDE SEQUENCE [LARGE SCALE GENOMIC DNA]</scope>
</reference>
<evidence type="ECO:0000313" key="2">
    <source>
        <dbReference type="Proteomes" id="UP001189429"/>
    </source>
</evidence>
<dbReference type="Gene3D" id="1.25.40.20">
    <property type="entry name" value="Ankyrin repeat-containing domain"/>
    <property type="match status" value="1"/>
</dbReference>